<reference evidence="2" key="2">
    <citation type="submission" date="2020-03" db="EMBL/GenBank/DDBJ databases">
        <authorList>
            <person name="Fu F.-F."/>
            <person name="Chen J."/>
        </authorList>
    </citation>
    <scope>NUCLEOTIDE SEQUENCE</scope>
    <source>
        <strain evidence="2">Lc1</strain>
    </source>
</reference>
<dbReference type="RefSeq" id="XP_045256213.1">
    <property type="nucleotide sequence ID" value="XM_045408968.1"/>
</dbReference>
<dbReference type="PANTHER" id="PTHR47534:SF3">
    <property type="entry name" value="ALCOHOL DEHYDROGENASE-LIKE C-TERMINAL DOMAIN-CONTAINING PROTEIN"/>
    <property type="match status" value="1"/>
</dbReference>
<keyword evidence="3" id="KW-1185">Reference proteome</keyword>
<dbReference type="Proteomes" id="UP000613401">
    <property type="component" value="Unassembled WGS sequence"/>
</dbReference>
<dbReference type="AlphaFoldDB" id="A0A8H8WND3"/>
<gene>
    <name evidence="2" type="ORF">GCG54_00009015</name>
</gene>
<dbReference type="InterPro" id="IPR002347">
    <property type="entry name" value="SDR_fam"/>
</dbReference>
<evidence type="ECO:0000313" key="3">
    <source>
        <dbReference type="Proteomes" id="UP000613401"/>
    </source>
</evidence>
<dbReference type="PANTHER" id="PTHR47534">
    <property type="entry name" value="YALI0E05731P"/>
    <property type="match status" value="1"/>
</dbReference>
<proteinExistence type="predicted"/>
<dbReference type="InterPro" id="IPR052228">
    <property type="entry name" value="Sec_Metab_Biosynth_Oxidored"/>
</dbReference>
<dbReference type="GO" id="GO:0016491">
    <property type="term" value="F:oxidoreductase activity"/>
    <property type="evidence" value="ECO:0007669"/>
    <property type="project" value="UniProtKB-KW"/>
</dbReference>
<dbReference type="Pfam" id="PF00106">
    <property type="entry name" value="adh_short"/>
    <property type="match status" value="1"/>
</dbReference>
<keyword evidence="1" id="KW-0560">Oxidoreductase</keyword>
<dbReference type="GeneID" id="69016151"/>
<dbReference type="SUPFAM" id="SSF51735">
    <property type="entry name" value="NAD(P)-binding Rossmann-fold domains"/>
    <property type="match status" value="1"/>
</dbReference>
<accession>A0A8H8WND3</accession>
<organism evidence="2 3">
    <name type="scientific">Colletotrichum gloeosporioides</name>
    <name type="common">Anthracnose fungus</name>
    <name type="synonym">Glomerella cingulata</name>
    <dbReference type="NCBI Taxonomy" id="474922"/>
    <lineage>
        <taxon>Eukaryota</taxon>
        <taxon>Fungi</taxon>
        <taxon>Dikarya</taxon>
        <taxon>Ascomycota</taxon>
        <taxon>Pezizomycotina</taxon>
        <taxon>Sordariomycetes</taxon>
        <taxon>Hypocreomycetidae</taxon>
        <taxon>Glomerellales</taxon>
        <taxon>Glomerellaceae</taxon>
        <taxon>Colletotrichum</taxon>
        <taxon>Colletotrichum gloeosporioides species complex</taxon>
    </lineage>
</organism>
<reference evidence="2" key="1">
    <citation type="journal article" date="2020" name="Phytopathology">
        <title>Genome sequence and comparative analysis of Colletotrichum gloeosporioides isolated from Liriodendron leaves.</title>
        <authorList>
            <person name="Fu F.F."/>
            <person name="Hao Z."/>
            <person name="Wang P."/>
            <person name="Lu Y."/>
            <person name="Xue L.J."/>
            <person name="Wei G."/>
            <person name="Tian Y."/>
            <person name="Baishi H."/>
            <person name="Xu H."/>
            <person name="Shi J."/>
            <person name="Cheng T."/>
            <person name="Wang G."/>
            <person name="Yi Y."/>
            <person name="Chen J."/>
        </authorList>
    </citation>
    <scope>NUCLEOTIDE SEQUENCE</scope>
    <source>
        <strain evidence="2">Lc1</strain>
    </source>
</reference>
<sequence>MVSLTEVRASNAALTPSTVPKTALFVGATSGIGKYTLTELVSLNLPVKCYVVGRKASEPAMRPVLEVLRRQNAQAELVWVEAEVSLLSEVKRVCGLIKENEERLDLLCLTAGYAPFGGRNDTAEGLEVTHALQYYGRMLFTLSLLPLLRASPSPRVLTVLGGSFLSTNLLVDDLDLRKAGNFGGMRSQTHMSIMNTLFLDRLASDPENSRPLILSLTLSMILRETKEIKDDASGSQIRLK</sequence>
<evidence type="ECO:0000256" key="1">
    <source>
        <dbReference type="ARBA" id="ARBA00023002"/>
    </source>
</evidence>
<protein>
    <submittedName>
        <fullName evidence="2">Oxidoreductase lepF</fullName>
    </submittedName>
</protein>
<name>A0A8H8WND3_COLGL</name>
<evidence type="ECO:0000313" key="2">
    <source>
        <dbReference type="EMBL" id="KAF3797049.1"/>
    </source>
</evidence>
<dbReference type="InterPro" id="IPR036291">
    <property type="entry name" value="NAD(P)-bd_dom_sf"/>
</dbReference>
<dbReference type="EMBL" id="WVTB01000117">
    <property type="protein sequence ID" value="KAF3797049.1"/>
    <property type="molecule type" value="Genomic_DNA"/>
</dbReference>
<comment type="caution">
    <text evidence="2">The sequence shown here is derived from an EMBL/GenBank/DDBJ whole genome shotgun (WGS) entry which is preliminary data.</text>
</comment>
<dbReference type="Gene3D" id="3.40.50.720">
    <property type="entry name" value="NAD(P)-binding Rossmann-like Domain"/>
    <property type="match status" value="1"/>
</dbReference>